<accession>A0A508X444</accession>
<feature type="domain" description="HTH cro/C1-type" evidence="1">
    <location>
        <begin position="25"/>
        <end position="78"/>
    </location>
</feature>
<keyword evidence="4" id="KW-1185">Reference proteome</keyword>
<dbReference type="GO" id="GO:0003677">
    <property type="term" value="F:DNA binding"/>
    <property type="evidence" value="ECO:0007669"/>
    <property type="project" value="InterPro"/>
</dbReference>
<dbReference type="Pfam" id="PF01381">
    <property type="entry name" value="HTH_3"/>
    <property type="match status" value="1"/>
</dbReference>
<reference evidence="2" key="1">
    <citation type="submission" date="2017-04" db="EMBL/GenBank/DDBJ databases">
        <authorList>
            <person name="Porter S."/>
            <person name="Friesen M.L."/>
            <person name="Faber-Hammond J."/>
        </authorList>
    </citation>
    <scope>NUCLEOTIDE SEQUENCE</scope>
    <source>
        <strain evidence="2">Str16</strain>
    </source>
</reference>
<dbReference type="SUPFAM" id="SSF47413">
    <property type="entry name" value="lambda repressor-like DNA-binding domains"/>
    <property type="match status" value="1"/>
</dbReference>
<dbReference type="Gene3D" id="1.10.260.40">
    <property type="entry name" value="lambda repressor-like DNA-binding domains"/>
    <property type="match status" value="1"/>
</dbReference>
<sequence length="83" mass="8711">MSISHSNIAHKEAAPVPNGDIAARVKAAREAVGYSIEDLAVTCGLAVVEINDIENGTDFSPAKLKRVAGALQVPVSHFLPTEM</sequence>
<dbReference type="RefSeq" id="WP_018012119.1">
    <property type="nucleotide sequence ID" value="NZ_ATYC01000008.1"/>
</dbReference>
<dbReference type="Proteomes" id="UP000507954">
    <property type="component" value="Unassembled WGS sequence"/>
</dbReference>
<dbReference type="EMBL" id="CABFNB010000131">
    <property type="protein sequence ID" value="VTZ64564.1"/>
    <property type="molecule type" value="Genomic_DNA"/>
</dbReference>
<dbReference type="SMART" id="SM00530">
    <property type="entry name" value="HTH_XRE"/>
    <property type="match status" value="1"/>
</dbReference>
<dbReference type="PROSITE" id="PS50943">
    <property type="entry name" value="HTH_CROC1"/>
    <property type="match status" value="1"/>
</dbReference>
<name>A0A508X444_9HYPH</name>
<proteinExistence type="predicted"/>
<organism evidence="3">
    <name type="scientific">Sinorhizobium medicae</name>
    <dbReference type="NCBI Taxonomy" id="110321"/>
    <lineage>
        <taxon>Bacteria</taxon>
        <taxon>Pseudomonadati</taxon>
        <taxon>Pseudomonadota</taxon>
        <taxon>Alphaproteobacteria</taxon>
        <taxon>Hyphomicrobiales</taxon>
        <taxon>Rhizobiaceae</taxon>
        <taxon>Sinorhizobium/Ensifer group</taxon>
        <taxon>Sinorhizobium</taxon>
    </lineage>
</organism>
<evidence type="ECO:0000313" key="4">
    <source>
        <dbReference type="Proteomes" id="UP001190825"/>
    </source>
</evidence>
<evidence type="ECO:0000259" key="1">
    <source>
        <dbReference type="PROSITE" id="PS50943"/>
    </source>
</evidence>
<dbReference type="CDD" id="cd00093">
    <property type="entry name" value="HTH_XRE"/>
    <property type="match status" value="1"/>
</dbReference>
<evidence type="ECO:0000313" key="3">
    <source>
        <dbReference type="EMBL" id="VTZ64564.1"/>
    </source>
</evidence>
<reference evidence="2 4" key="2">
    <citation type="journal article" date="2018" name="FEMS Microbiol. Ecol.">
        <title>Co-invading symbiotic mutualists of Medicago polymorpha retain high ancestral diversity and contain diverse accessory genomes.</title>
        <authorList>
            <person name="Porter S.S."/>
            <person name="Faber-Hammond J.J."/>
            <person name="Friesen M.L."/>
        </authorList>
    </citation>
    <scope>NUCLEOTIDE SEQUENCE [LARGE SCALE GENOMIC DNA]</scope>
    <source>
        <strain evidence="2 4">Str16</strain>
    </source>
</reference>
<dbReference type="Proteomes" id="UP001190825">
    <property type="component" value="Unassembled WGS sequence"/>
</dbReference>
<protein>
    <submittedName>
        <fullName evidence="2 3">Transcriptional regulator</fullName>
    </submittedName>
</protein>
<dbReference type="EMBL" id="NBUC01000073">
    <property type="protein sequence ID" value="PLU03065.1"/>
    <property type="molecule type" value="Genomic_DNA"/>
</dbReference>
<dbReference type="AlphaFoldDB" id="A0A508X444"/>
<dbReference type="InterPro" id="IPR010982">
    <property type="entry name" value="Lambda_DNA-bd_dom_sf"/>
</dbReference>
<dbReference type="InterPro" id="IPR001387">
    <property type="entry name" value="Cro/C1-type_HTH"/>
</dbReference>
<reference evidence="3" key="3">
    <citation type="submission" date="2019-06" db="EMBL/GenBank/DDBJ databases">
        <authorList>
            <person name="Le Quere A."/>
            <person name="Colella S."/>
        </authorList>
    </citation>
    <scope>NUCLEOTIDE SEQUENCE</scope>
    <source>
        <strain evidence="3">EmedicaeMD41</strain>
    </source>
</reference>
<evidence type="ECO:0000313" key="2">
    <source>
        <dbReference type="EMBL" id="PLU03065.1"/>
    </source>
</evidence>
<gene>
    <name evidence="2" type="ORF">BMJ33_15810</name>
    <name evidence="3" type="ORF">EMEDMD4_620036</name>
</gene>